<evidence type="ECO:0000256" key="5">
    <source>
        <dbReference type="ARBA" id="ARBA00022741"/>
    </source>
</evidence>
<feature type="region of interest" description="Disordered" evidence="12">
    <location>
        <begin position="1"/>
        <end position="45"/>
    </location>
</feature>
<protein>
    <recommendedName>
        <fullName evidence="2">116 kDa U5 small nuclear ribonucleoprotein component</fullName>
    </recommendedName>
    <alternativeName>
        <fullName evidence="9">U5 snRNP-specific protein, 116 kDa</fullName>
    </alternativeName>
</protein>
<dbReference type="PANTHER" id="PTHR42908:SF6">
    <property type="entry name" value="116 KDA U5 SMALL NUCLEAR RIBONUCLEOPROTEIN COMPONENT"/>
    <property type="match status" value="1"/>
</dbReference>
<accession>A0A1Y1WB32</accession>
<dbReference type="STRING" id="61395.A0A1Y1WB32"/>
<comment type="subcellular location">
    <subcellularLocation>
        <location evidence="1">Nucleus</location>
    </subcellularLocation>
</comment>
<dbReference type="GO" id="GO:0030623">
    <property type="term" value="F:U5 snRNA binding"/>
    <property type="evidence" value="ECO:0007669"/>
    <property type="project" value="TreeGrafter"/>
</dbReference>
<dbReference type="Gene3D" id="2.40.30.10">
    <property type="entry name" value="Translation factors"/>
    <property type="match status" value="1"/>
</dbReference>
<sequence>MDDPNYDEFGNYIGPDLGSSSEVEQAEPAAGMPGEQGSDDDADADESNRHMMIQRIYYPEAEEVYGPDVEALPLTEPIIAPLKTRKFQVAEEDELPDTAYTKEFLVDLQGYPAMIRNVVVAGHLHHGKTSMVDLLVASTHEWKDWDTATPRATPTAKMAKPNDKAFGYTDVHQLERRRMISLKSMPVSLVAQNTKGKSLALNIMDSPGHVNFIDEVVAAMRLSDGVVLVVDVVEGVMTNTERIIQLAVREQLPITLVVNKVDRLMLELKLPPADAYYKLKLTIEEVNKAIAACPLAKPEMRVSPELGNVCFASSSYGWCFSLESFAQQYVAKWDMPVRARDLAKRLWGDVYYHPQRRTFMRKQNAAHGKEAKRSFLHFILEPLYKVFAQVVGEDEPALRPVVESLGIKLRKEDYALDVHDLLRRVMTQFFGPPTGLVDMCETHIPSPAANAERKTMSLYTGQMDTETAQAMRQCDANGPLVIAVAKQYPSSDASQFFALGRIFSGHVSVGQNVRVLGEGYSPGDDEDMAIATVTDAWVYCSRYKIPVSGLGAGSWVLLGGVDGPISKTATIVDTSVPEDDLAVIRPLQFPSDPVMKVAVEPVNPSELPKMLSGLRKIGKSYPLVQTRVEESGEHIVLGSGELYLDCIMHDLRTMYSEIEIKVADPVVAFRETVSETSAIKPMEQGIAEDIESGKVSLQWPARQVGQFFEANYGWDILAGRSIWAFGPGPQGPNMLSDDTLPGETDKALLRSVRDSVKQGFQWAAREGPLCDEPMRNTRFRILSVDLASAAIHRGGGQLIPAARRVCYSSFLTSEPRLMEPIEHVEIQAPADCVSAVYTVLGRRRGHVTHDAPKPGSPMYTIKAMLPTIDSFGFETDLRTYTNGQAFCQQFFDHWQVVPGEPLDKEIVLRPLEPSSAQQLARDFMLKTRRRKGLSDDVSIDKFIDDPTLRDLVKSLY</sequence>
<dbReference type="Pfam" id="PF14492">
    <property type="entry name" value="EFG_III"/>
    <property type="match status" value="1"/>
</dbReference>
<keyword evidence="3" id="KW-0507">mRNA processing</keyword>
<keyword evidence="14" id="KW-0251">Elongation factor</keyword>
<evidence type="ECO:0000256" key="1">
    <source>
        <dbReference type="ARBA" id="ARBA00004123"/>
    </source>
</evidence>
<dbReference type="SUPFAM" id="SSF52540">
    <property type="entry name" value="P-loop containing nucleoside triphosphate hydrolases"/>
    <property type="match status" value="1"/>
</dbReference>
<evidence type="ECO:0000256" key="10">
    <source>
        <dbReference type="ARBA" id="ARBA00045974"/>
    </source>
</evidence>
<dbReference type="FunFam" id="3.30.230.10:FF:000009">
    <property type="entry name" value="116 kDa U5 small nuclear ribonucleoprotein component"/>
    <property type="match status" value="1"/>
</dbReference>
<gene>
    <name evidence="14" type="ORF">DL89DRAFT_266832</name>
</gene>
<dbReference type="GO" id="GO:0003924">
    <property type="term" value="F:GTPase activity"/>
    <property type="evidence" value="ECO:0007669"/>
    <property type="project" value="InterPro"/>
</dbReference>
<keyword evidence="14" id="KW-0648">Protein biosynthesis</keyword>
<reference evidence="14 15" key="1">
    <citation type="submission" date="2016-07" db="EMBL/GenBank/DDBJ databases">
        <title>Pervasive Adenine N6-methylation of Active Genes in Fungi.</title>
        <authorList>
            <consortium name="DOE Joint Genome Institute"/>
            <person name="Mondo S.J."/>
            <person name="Dannebaum R.O."/>
            <person name="Kuo R.C."/>
            <person name="Labutti K."/>
            <person name="Haridas S."/>
            <person name="Kuo A."/>
            <person name="Salamov A."/>
            <person name="Ahrendt S.R."/>
            <person name="Lipzen A."/>
            <person name="Sullivan W."/>
            <person name="Andreopoulos W.B."/>
            <person name="Clum A."/>
            <person name="Lindquist E."/>
            <person name="Daum C."/>
            <person name="Ramamoorthy G.K."/>
            <person name="Gryganskyi A."/>
            <person name="Culley D."/>
            <person name="Magnuson J.K."/>
            <person name="James T.Y."/>
            <person name="O'Malley M.A."/>
            <person name="Stajich J.E."/>
            <person name="Spatafora J.W."/>
            <person name="Visel A."/>
            <person name="Grigoriev I.V."/>
        </authorList>
    </citation>
    <scope>NUCLEOTIDE SEQUENCE [LARGE SCALE GENOMIC DNA]</scope>
    <source>
        <strain evidence="14 15">ATCC 12442</strain>
    </source>
</reference>
<dbReference type="GeneID" id="63803904"/>
<keyword evidence="4" id="KW-0747">Spliceosome</keyword>
<dbReference type="InterPro" id="IPR035655">
    <property type="entry name" value="U5-116kDa_C"/>
</dbReference>
<dbReference type="NCBIfam" id="TIGR00231">
    <property type="entry name" value="small_GTP"/>
    <property type="match status" value="1"/>
</dbReference>
<dbReference type="InterPro" id="IPR035647">
    <property type="entry name" value="EFG_III/V"/>
</dbReference>
<comment type="function">
    <text evidence="10">Required for pre-mRNA splicing as component of the spliceosome, including pre-catalytic, catalytic and post-catalytic spliceosomal complexes. Component of the U5 snRNP and the U4/U6-U5 tri-snRNP complex, a building block of the spliceosome. As a component of the minor spliceosome, involved in the splicing of U12-type introns in pre-mRNAs.</text>
</comment>
<dbReference type="InterPro" id="IPR005517">
    <property type="entry name" value="Transl_elong_EFG/EF2_IV"/>
</dbReference>
<dbReference type="InterPro" id="IPR005225">
    <property type="entry name" value="Small_GTP-bd"/>
</dbReference>
<dbReference type="FunFam" id="2.40.30.10:FF:000029">
    <property type="entry name" value="116 kDa U5 small nuclear ribonucleoprotein component"/>
    <property type="match status" value="1"/>
</dbReference>
<evidence type="ECO:0000256" key="11">
    <source>
        <dbReference type="ARBA" id="ARBA00055641"/>
    </source>
</evidence>
<dbReference type="GO" id="GO:0000398">
    <property type="term" value="P:mRNA splicing, via spliceosome"/>
    <property type="evidence" value="ECO:0007669"/>
    <property type="project" value="TreeGrafter"/>
</dbReference>
<dbReference type="Gene3D" id="3.30.70.870">
    <property type="entry name" value="Elongation Factor G (Translational Gtpase), domain 3"/>
    <property type="match status" value="1"/>
</dbReference>
<dbReference type="RefSeq" id="XP_040744231.1">
    <property type="nucleotide sequence ID" value="XM_040887256.1"/>
</dbReference>
<dbReference type="PRINTS" id="PR00315">
    <property type="entry name" value="ELONGATNFCT"/>
</dbReference>
<dbReference type="FunFam" id="3.90.1430.10:FF:000003">
    <property type="entry name" value="Elongation factor 2"/>
    <property type="match status" value="1"/>
</dbReference>
<comment type="caution">
    <text evidence="14">The sequence shown here is derived from an EMBL/GenBank/DDBJ whole genome shotgun (WGS) entry which is preliminary data.</text>
</comment>
<evidence type="ECO:0000313" key="14">
    <source>
        <dbReference type="EMBL" id="ORX70652.1"/>
    </source>
</evidence>
<evidence type="ECO:0000256" key="9">
    <source>
        <dbReference type="ARBA" id="ARBA00031432"/>
    </source>
</evidence>
<dbReference type="OrthoDB" id="364892at2759"/>
<dbReference type="CDD" id="cd04098">
    <property type="entry name" value="eEF2_C_snRNP"/>
    <property type="match status" value="1"/>
</dbReference>
<keyword evidence="7" id="KW-0508">mRNA splicing</keyword>
<feature type="domain" description="Tr-type G" evidence="13">
    <location>
        <begin position="113"/>
        <end position="337"/>
    </location>
</feature>
<evidence type="ECO:0000256" key="4">
    <source>
        <dbReference type="ARBA" id="ARBA00022728"/>
    </source>
</evidence>
<dbReference type="GO" id="GO:0005525">
    <property type="term" value="F:GTP binding"/>
    <property type="evidence" value="ECO:0007669"/>
    <property type="project" value="UniProtKB-KW"/>
</dbReference>
<dbReference type="Pfam" id="PF00009">
    <property type="entry name" value="GTP_EFTU"/>
    <property type="match status" value="1"/>
</dbReference>
<organism evidence="14 15">
    <name type="scientific">Linderina pennispora</name>
    <dbReference type="NCBI Taxonomy" id="61395"/>
    <lineage>
        <taxon>Eukaryota</taxon>
        <taxon>Fungi</taxon>
        <taxon>Fungi incertae sedis</taxon>
        <taxon>Zoopagomycota</taxon>
        <taxon>Kickxellomycotina</taxon>
        <taxon>Kickxellomycetes</taxon>
        <taxon>Kickxellales</taxon>
        <taxon>Kickxellaceae</taxon>
        <taxon>Linderina</taxon>
    </lineage>
</organism>
<evidence type="ECO:0000256" key="7">
    <source>
        <dbReference type="ARBA" id="ARBA00023187"/>
    </source>
</evidence>
<dbReference type="InterPro" id="IPR000795">
    <property type="entry name" value="T_Tr_GTP-bd_dom"/>
</dbReference>
<dbReference type="Gene3D" id="3.30.230.10">
    <property type="match status" value="1"/>
</dbReference>
<dbReference type="Proteomes" id="UP000193922">
    <property type="component" value="Unassembled WGS sequence"/>
</dbReference>
<evidence type="ECO:0000256" key="3">
    <source>
        <dbReference type="ARBA" id="ARBA00022664"/>
    </source>
</evidence>
<comment type="function">
    <text evidence="11">Component of the U5 snRNP complex required for pre-mRNA splicing. Binds GTP.</text>
</comment>
<dbReference type="Pfam" id="PF16004">
    <property type="entry name" value="EFTUD2"/>
    <property type="match status" value="1"/>
</dbReference>
<dbReference type="PANTHER" id="PTHR42908">
    <property type="entry name" value="TRANSLATION ELONGATION FACTOR-RELATED"/>
    <property type="match status" value="1"/>
</dbReference>
<dbReference type="FunFam" id="3.40.50.300:FF:000646">
    <property type="entry name" value="U5 small nuclear ribonucleoprotein component"/>
    <property type="match status" value="1"/>
</dbReference>
<dbReference type="CDD" id="cd01683">
    <property type="entry name" value="EF2_IV_snRNP"/>
    <property type="match status" value="1"/>
</dbReference>
<proteinExistence type="predicted"/>
<evidence type="ECO:0000256" key="8">
    <source>
        <dbReference type="ARBA" id="ARBA00023242"/>
    </source>
</evidence>
<dbReference type="CDD" id="cd04090">
    <property type="entry name" value="EF2_II_snRNP"/>
    <property type="match status" value="1"/>
</dbReference>
<evidence type="ECO:0000259" key="13">
    <source>
        <dbReference type="PROSITE" id="PS51722"/>
    </source>
</evidence>
<dbReference type="SUPFAM" id="SSF54211">
    <property type="entry name" value="Ribosomal protein S5 domain 2-like"/>
    <property type="match status" value="1"/>
</dbReference>
<dbReference type="Gene3D" id="3.40.50.300">
    <property type="entry name" value="P-loop containing nucleotide triphosphate hydrolases"/>
    <property type="match status" value="1"/>
</dbReference>
<dbReference type="AlphaFoldDB" id="A0A1Y1WB32"/>
<dbReference type="FunFam" id="3.30.70.240:FF:000004">
    <property type="entry name" value="116 kDa U5 small nuclear ribonucleoprotein"/>
    <property type="match status" value="1"/>
</dbReference>
<keyword evidence="6" id="KW-0342">GTP-binding</keyword>
<keyword evidence="5" id="KW-0547">Nucleotide-binding</keyword>
<dbReference type="InterPro" id="IPR000640">
    <property type="entry name" value="EFG_V-like"/>
</dbReference>
<dbReference type="Gene3D" id="3.30.70.240">
    <property type="match status" value="1"/>
</dbReference>
<dbReference type="Gene3D" id="3.90.1430.10">
    <property type="entry name" value="Yeast translation eEF2 (G' domain)"/>
    <property type="match status" value="1"/>
</dbReference>
<dbReference type="SUPFAM" id="SSF54980">
    <property type="entry name" value="EF-G C-terminal domain-like"/>
    <property type="match status" value="2"/>
</dbReference>
<dbReference type="PROSITE" id="PS51722">
    <property type="entry name" value="G_TR_2"/>
    <property type="match status" value="1"/>
</dbReference>
<dbReference type="SUPFAM" id="SSF50447">
    <property type="entry name" value="Translation proteins"/>
    <property type="match status" value="1"/>
</dbReference>
<dbReference type="CDD" id="cd16264">
    <property type="entry name" value="snRNP_III"/>
    <property type="match status" value="1"/>
</dbReference>
<dbReference type="GO" id="GO:0071007">
    <property type="term" value="C:U2-type catalytic step 2 spliceosome"/>
    <property type="evidence" value="ECO:0007669"/>
    <property type="project" value="TreeGrafter"/>
</dbReference>
<dbReference type="SMART" id="SM00889">
    <property type="entry name" value="EFG_IV"/>
    <property type="match status" value="1"/>
</dbReference>
<evidence type="ECO:0000313" key="15">
    <source>
        <dbReference type="Proteomes" id="UP000193922"/>
    </source>
</evidence>
<dbReference type="InterPro" id="IPR027417">
    <property type="entry name" value="P-loop_NTPase"/>
</dbReference>
<dbReference type="GO" id="GO:0000974">
    <property type="term" value="C:Prp19 complex"/>
    <property type="evidence" value="ECO:0007669"/>
    <property type="project" value="UniProtKB-ARBA"/>
</dbReference>
<dbReference type="InterPro" id="IPR031950">
    <property type="entry name" value="EFTUD2_N"/>
</dbReference>
<evidence type="ECO:0000256" key="6">
    <source>
        <dbReference type="ARBA" id="ARBA00023134"/>
    </source>
</evidence>
<dbReference type="InterPro" id="IPR014721">
    <property type="entry name" value="Ribsml_uS5_D2-typ_fold_subgr"/>
</dbReference>
<dbReference type="GO" id="GO:0046540">
    <property type="term" value="C:U4/U6 x U5 tri-snRNP complex"/>
    <property type="evidence" value="ECO:0007669"/>
    <property type="project" value="TreeGrafter"/>
</dbReference>
<dbReference type="SMART" id="SM00838">
    <property type="entry name" value="EFG_C"/>
    <property type="match status" value="1"/>
</dbReference>
<keyword evidence="8" id="KW-0539">Nucleus</keyword>
<dbReference type="FunFam" id="3.30.70.870:FF:000002">
    <property type="entry name" value="Translation elongation factor 2"/>
    <property type="match status" value="1"/>
</dbReference>
<dbReference type="Pfam" id="PF03764">
    <property type="entry name" value="EFG_IV"/>
    <property type="match status" value="1"/>
</dbReference>
<dbReference type="InterPro" id="IPR009000">
    <property type="entry name" value="Transl_B-barrel_sf"/>
</dbReference>
<evidence type="ECO:0000256" key="12">
    <source>
        <dbReference type="SAM" id="MobiDB-lite"/>
    </source>
</evidence>
<keyword evidence="15" id="KW-1185">Reference proteome</keyword>
<dbReference type="InterPro" id="IPR020568">
    <property type="entry name" value="Ribosomal_Su5_D2-typ_SF"/>
</dbReference>
<dbReference type="Pfam" id="PF00679">
    <property type="entry name" value="EFG_C"/>
    <property type="match status" value="1"/>
</dbReference>
<dbReference type="GO" id="GO:0003746">
    <property type="term" value="F:translation elongation factor activity"/>
    <property type="evidence" value="ECO:0007669"/>
    <property type="project" value="UniProtKB-KW"/>
</dbReference>
<name>A0A1Y1WB32_9FUNG</name>
<dbReference type="GO" id="GO:0005829">
    <property type="term" value="C:cytosol"/>
    <property type="evidence" value="ECO:0007669"/>
    <property type="project" value="TreeGrafter"/>
</dbReference>
<dbReference type="InterPro" id="IPR041095">
    <property type="entry name" value="EFG_II"/>
</dbReference>
<dbReference type="EMBL" id="MCFD01000005">
    <property type="protein sequence ID" value="ORX70652.1"/>
    <property type="molecule type" value="Genomic_DNA"/>
</dbReference>
<evidence type="ECO:0000256" key="2">
    <source>
        <dbReference type="ARBA" id="ARBA00018774"/>
    </source>
</evidence>